<comment type="caution">
    <text evidence="7">The sequence shown here is derived from an EMBL/GenBank/DDBJ whole genome shotgun (WGS) entry which is preliminary data.</text>
</comment>
<dbReference type="GO" id="GO:0006955">
    <property type="term" value="P:immune response"/>
    <property type="evidence" value="ECO:0007669"/>
    <property type="project" value="InterPro"/>
</dbReference>
<dbReference type="Gene3D" id="2.40.50.40">
    <property type="match status" value="2"/>
</dbReference>
<dbReference type="InterPro" id="IPR001089">
    <property type="entry name" value="Chemokine_CXC"/>
</dbReference>
<dbReference type="SMART" id="SM00199">
    <property type="entry name" value="SCY"/>
    <property type="match status" value="2"/>
</dbReference>
<comment type="similarity">
    <text evidence="2">Belongs to the intercrine alpha (chemokine CxC) family.</text>
</comment>
<keyword evidence="3" id="KW-0202">Cytokine</keyword>
<dbReference type="SUPFAM" id="SSF54117">
    <property type="entry name" value="Interleukin 8-like chemokines"/>
    <property type="match status" value="2"/>
</dbReference>
<evidence type="ECO:0000256" key="4">
    <source>
        <dbReference type="ARBA" id="ARBA00022525"/>
    </source>
</evidence>
<dbReference type="GO" id="GO:0006952">
    <property type="term" value="P:defense response"/>
    <property type="evidence" value="ECO:0007669"/>
    <property type="project" value="InterPro"/>
</dbReference>
<dbReference type="GO" id="GO:0008009">
    <property type="term" value="F:chemokine activity"/>
    <property type="evidence" value="ECO:0007669"/>
    <property type="project" value="InterPro"/>
</dbReference>
<comment type="subcellular location">
    <subcellularLocation>
        <location evidence="1">Secreted</location>
    </subcellularLocation>
</comment>
<dbReference type="InterPro" id="IPR001811">
    <property type="entry name" value="Chemokine_IL8-like_dom"/>
</dbReference>
<feature type="domain" description="Chemokine interleukin-8-like" evidence="6">
    <location>
        <begin position="150"/>
        <end position="211"/>
    </location>
</feature>
<proteinExistence type="inferred from homology"/>
<dbReference type="GO" id="GO:0005615">
    <property type="term" value="C:extracellular space"/>
    <property type="evidence" value="ECO:0007669"/>
    <property type="project" value="UniProtKB-KW"/>
</dbReference>
<dbReference type="InterPro" id="IPR036048">
    <property type="entry name" value="Interleukin_8-like_sf"/>
</dbReference>
<evidence type="ECO:0000256" key="2">
    <source>
        <dbReference type="ARBA" id="ARBA00010665"/>
    </source>
</evidence>
<dbReference type="PANTHER" id="PTHR12015">
    <property type="entry name" value="SMALL INDUCIBLE CYTOKINE A"/>
    <property type="match status" value="1"/>
</dbReference>
<organism evidence="7 8">
    <name type="scientific">Anguilla anguilla</name>
    <name type="common">European freshwater eel</name>
    <name type="synonym">Muraena anguilla</name>
    <dbReference type="NCBI Taxonomy" id="7936"/>
    <lineage>
        <taxon>Eukaryota</taxon>
        <taxon>Metazoa</taxon>
        <taxon>Chordata</taxon>
        <taxon>Craniata</taxon>
        <taxon>Vertebrata</taxon>
        <taxon>Euteleostomi</taxon>
        <taxon>Actinopterygii</taxon>
        <taxon>Neopterygii</taxon>
        <taxon>Teleostei</taxon>
        <taxon>Anguilliformes</taxon>
        <taxon>Anguillidae</taxon>
        <taxon>Anguilla</taxon>
    </lineage>
</organism>
<dbReference type="InterPro" id="IPR033899">
    <property type="entry name" value="CXC_Chemokine_domain"/>
</dbReference>
<feature type="signal peptide" evidence="5">
    <location>
        <begin position="1"/>
        <end position="18"/>
    </location>
</feature>
<evidence type="ECO:0000313" key="7">
    <source>
        <dbReference type="EMBL" id="KAG5853406.1"/>
    </source>
</evidence>
<dbReference type="PANTHER" id="PTHR12015:SF198">
    <property type="entry name" value="PLATELET BASIC PROTEIN"/>
    <property type="match status" value="1"/>
</dbReference>
<feature type="chain" id="PRO_5039423931" description="Chemokine interleukin-8-like domain-containing protein" evidence="5">
    <location>
        <begin position="19"/>
        <end position="214"/>
    </location>
</feature>
<evidence type="ECO:0000256" key="3">
    <source>
        <dbReference type="ARBA" id="ARBA00022514"/>
    </source>
</evidence>
<dbReference type="Pfam" id="PF00048">
    <property type="entry name" value="IL8"/>
    <property type="match status" value="2"/>
</dbReference>
<sequence>MITRVLLVIALLASLAHAQSASQGESMGQSRGKCLCSRIREEFGSLRAVLDIQIYPPSHSCDKMEVVVFLINGKQYCLDPKVKKVQELIRHLQSNLFIWHTHPQPHSLAHLRHPLQTEEQTGPPTPTMITRVLLVIALLGCLAHAQYGSSGKCACRRTRERFGSPKAIQDIQIYPPSHTCDKMEIIVFQKNGMQYCLDPKVKKVQELMRLLQSK</sequence>
<evidence type="ECO:0000256" key="5">
    <source>
        <dbReference type="SAM" id="SignalP"/>
    </source>
</evidence>
<reference evidence="7" key="1">
    <citation type="submission" date="2021-01" db="EMBL/GenBank/DDBJ databases">
        <title>A chromosome-scale assembly of European eel, Anguilla anguilla.</title>
        <authorList>
            <person name="Henkel C."/>
            <person name="Jong-Raadsen S.A."/>
            <person name="Dufour S."/>
            <person name="Weltzien F.-A."/>
            <person name="Palstra A.P."/>
            <person name="Pelster B."/>
            <person name="Spaink H.P."/>
            <person name="Van Den Thillart G.E."/>
            <person name="Jansen H."/>
            <person name="Zahm M."/>
            <person name="Klopp C."/>
            <person name="Cedric C."/>
            <person name="Louis A."/>
            <person name="Berthelot C."/>
            <person name="Parey E."/>
            <person name="Roest Crollius H."/>
            <person name="Montfort J."/>
            <person name="Robinson-Rechavi M."/>
            <person name="Bucao C."/>
            <person name="Bouchez O."/>
            <person name="Gislard M."/>
            <person name="Lluch J."/>
            <person name="Milhes M."/>
            <person name="Lampietro C."/>
            <person name="Lopez Roques C."/>
            <person name="Donnadieu C."/>
            <person name="Braasch I."/>
            <person name="Desvignes T."/>
            <person name="Postlethwait J."/>
            <person name="Bobe J."/>
            <person name="Guiguen Y."/>
            <person name="Dirks R."/>
        </authorList>
    </citation>
    <scope>NUCLEOTIDE SEQUENCE</scope>
    <source>
        <strain evidence="7">Tag_6206</strain>
        <tissue evidence="7">Liver</tissue>
    </source>
</reference>
<dbReference type="InterPro" id="IPR039809">
    <property type="entry name" value="Chemokine_b/g/d"/>
</dbReference>
<dbReference type="PRINTS" id="PR00437">
    <property type="entry name" value="SMALLCYTKCXC"/>
</dbReference>
<accession>A0A9D3S690</accession>
<dbReference type="CDD" id="cd00273">
    <property type="entry name" value="Chemokine_CXC"/>
    <property type="match status" value="1"/>
</dbReference>
<keyword evidence="4" id="KW-0964">Secreted</keyword>
<keyword evidence="8" id="KW-1185">Reference proteome</keyword>
<evidence type="ECO:0000259" key="6">
    <source>
        <dbReference type="SMART" id="SM00199"/>
    </source>
</evidence>
<evidence type="ECO:0000256" key="1">
    <source>
        <dbReference type="ARBA" id="ARBA00004613"/>
    </source>
</evidence>
<dbReference type="EMBL" id="JAFIRN010000003">
    <property type="protein sequence ID" value="KAG5853406.1"/>
    <property type="molecule type" value="Genomic_DNA"/>
</dbReference>
<feature type="domain" description="Chemokine interleukin-8-like" evidence="6">
    <location>
        <begin position="31"/>
        <end position="92"/>
    </location>
</feature>
<name>A0A9D3S690_ANGAN</name>
<dbReference type="AlphaFoldDB" id="A0A9D3S690"/>
<protein>
    <recommendedName>
        <fullName evidence="6">Chemokine interleukin-8-like domain-containing protein</fullName>
    </recommendedName>
</protein>
<gene>
    <name evidence="7" type="ORF">ANANG_G00072960</name>
</gene>
<dbReference type="PRINTS" id="PR00436">
    <property type="entry name" value="INTERLEUKIN8"/>
</dbReference>
<evidence type="ECO:0000313" key="8">
    <source>
        <dbReference type="Proteomes" id="UP001044222"/>
    </source>
</evidence>
<dbReference type="Proteomes" id="UP001044222">
    <property type="component" value="Unassembled WGS sequence"/>
</dbReference>
<keyword evidence="5" id="KW-0732">Signal</keyword>